<organism evidence="7 8">
    <name type="scientific">Hermanssonia centrifuga</name>
    <dbReference type="NCBI Taxonomy" id="98765"/>
    <lineage>
        <taxon>Eukaryota</taxon>
        <taxon>Fungi</taxon>
        <taxon>Dikarya</taxon>
        <taxon>Basidiomycota</taxon>
        <taxon>Agaricomycotina</taxon>
        <taxon>Agaricomycetes</taxon>
        <taxon>Polyporales</taxon>
        <taxon>Meruliaceae</taxon>
        <taxon>Hermanssonia</taxon>
    </lineage>
</organism>
<dbReference type="GO" id="GO:0016787">
    <property type="term" value="F:hydrolase activity"/>
    <property type="evidence" value="ECO:0007669"/>
    <property type="project" value="UniProtKB-KW"/>
</dbReference>
<protein>
    <recommendedName>
        <fullName evidence="6">Metallo-beta-lactamase domain-containing protein</fullName>
    </recommendedName>
</protein>
<dbReference type="Proteomes" id="UP000186601">
    <property type="component" value="Unassembled WGS sequence"/>
</dbReference>
<evidence type="ECO:0000256" key="5">
    <source>
        <dbReference type="ARBA" id="ARBA00022833"/>
    </source>
</evidence>
<evidence type="ECO:0000256" key="2">
    <source>
        <dbReference type="ARBA" id="ARBA00007749"/>
    </source>
</evidence>
<evidence type="ECO:0000313" key="8">
    <source>
        <dbReference type="Proteomes" id="UP000186601"/>
    </source>
</evidence>
<feature type="domain" description="Metallo-beta-lactamase" evidence="6">
    <location>
        <begin position="49"/>
        <end position="277"/>
    </location>
</feature>
<dbReference type="STRING" id="98765.A0A2R6PBW0"/>
<gene>
    <name evidence="7" type="ORF">PHLCEN_2v5124</name>
</gene>
<evidence type="ECO:0000259" key="6">
    <source>
        <dbReference type="SMART" id="SM00849"/>
    </source>
</evidence>
<keyword evidence="8" id="KW-1185">Reference proteome</keyword>
<keyword evidence="5" id="KW-0862">Zinc</keyword>
<dbReference type="Pfam" id="PF00753">
    <property type="entry name" value="Lactamase_B"/>
    <property type="match status" value="1"/>
</dbReference>
<dbReference type="CDD" id="cd07730">
    <property type="entry name" value="metallo-hydrolase-like_MBL-fold"/>
    <property type="match status" value="1"/>
</dbReference>
<comment type="similarity">
    <text evidence="2">Belongs to the metallo-beta-lactamase superfamily.</text>
</comment>
<proteinExistence type="inferred from homology"/>
<dbReference type="GO" id="GO:0046872">
    <property type="term" value="F:metal ion binding"/>
    <property type="evidence" value="ECO:0007669"/>
    <property type="project" value="UniProtKB-KW"/>
</dbReference>
<sequence length="312" mass="34727">MSDSQLPVDSDNQPFVSVKAILAGHLFLPYLEVFQDSIHLPATSGSRVPDFCFLINHPAHGQALFDLGLRKHAKGYPPAMKGTLHDFKAECDEDVVDMLHKDGIEPEQINQVIYSHLHFDHVGDPTPFTAAEIVLGADAQTLLADSYPTNQDSYIQALPANRKVTYLDFSVSASHKYKIVSPIGTFDRAIDFYDDGSLYFVDSPGHSPGHIAALARVAPNNFVFLAGDTCHNRECYVPGTRLISEENYADLEVARETVTRLVRMNKEVHNVVTILAHEAEREQDMPQFPADLKEWVVEEIQKRKAKTGSVEA</sequence>
<evidence type="ECO:0000256" key="3">
    <source>
        <dbReference type="ARBA" id="ARBA00022723"/>
    </source>
</evidence>
<name>A0A2R6PBW0_9APHY</name>
<evidence type="ECO:0000256" key="4">
    <source>
        <dbReference type="ARBA" id="ARBA00022801"/>
    </source>
</evidence>
<accession>A0A2R6PBW0</accession>
<dbReference type="EMBL" id="MLYV02000506">
    <property type="protein sequence ID" value="PSR88597.1"/>
    <property type="molecule type" value="Genomic_DNA"/>
</dbReference>
<dbReference type="AlphaFoldDB" id="A0A2R6PBW0"/>
<keyword evidence="4" id="KW-0378">Hydrolase</keyword>
<comment type="cofactor">
    <cofactor evidence="1">
        <name>Zn(2+)</name>
        <dbReference type="ChEBI" id="CHEBI:29105"/>
    </cofactor>
</comment>
<dbReference type="OrthoDB" id="10250730at2759"/>
<reference evidence="7 8" key="1">
    <citation type="submission" date="2018-02" db="EMBL/GenBank/DDBJ databases">
        <title>Genome sequence of the basidiomycete white-rot fungus Phlebia centrifuga.</title>
        <authorList>
            <person name="Granchi Z."/>
            <person name="Peng M."/>
            <person name="de Vries R.P."/>
            <person name="Hilden K."/>
            <person name="Makela M.R."/>
            <person name="Grigoriev I."/>
            <person name="Riley R."/>
        </authorList>
    </citation>
    <scope>NUCLEOTIDE SEQUENCE [LARGE SCALE GENOMIC DNA]</scope>
    <source>
        <strain evidence="7 8">FBCC195</strain>
    </source>
</reference>
<evidence type="ECO:0000313" key="7">
    <source>
        <dbReference type="EMBL" id="PSR88597.1"/>
    </source>
</evidence>
<dbReference type="PANTHER" id="PTHR42978">
    <property type="entry name" value="QUORUM-QUENCHING LACTONASE YTNP-RELATED-RELATED"/>
    <property type="match status" value="1"/>
</dbReference>
<evidence type="ECO:0000256" key="1">
    <source>
        <dbReference type="ARBA" id="ARBA00001947"/>
    </source>
</evidence>
<dbReference type="SUPFAM" id="SSF56281">
    <property type="entry name" value="Metallo-hydrolase/oxidoreductase"/>
    <property type="match status" value="1"/>
</dbReference>
<dbReference type="PANTHER" id="PTHR42978:SF2">
    <property type="entry name" value="102 KBASES UNSTABLE REGION: FROM 1 TO 119443"/>
    <property type="match status" value="1"/>
</dbReference>
<dbReference type="InterPro" id="IPR036866">
    <property type="entry name" value="RibonucZ/Hydroxyglut_hydro"/>
</dbReference>
<keyword evidence="3" id="KW-0479">Metal-binding</keyword>
<dbReference type="Gene3D" id="3.60.15.10">
    <property type="entry name" value="Ribonuclease Z/Hydroxyacylglutathione hydrolase-like"/>
    <property type="match status" value="1"/>
</dbReference>
<dbReference type="InterPro" id="IPR051013">
    <property type="entry name" value="MBL_superfamily_lactonases"/>
</dbReference>
<comment type="caution">
    <text evidence="7">The sequence shown here is derived from an EMBL/GenBank/DDBJ whole genome shotgun (WGS) entry which is preliminary data.</text>
</comment>
<dbReference type="SMART" id="SM00849">
    <property type="entry name" value="Lactamase_B"/>
    <property type="match status" value="1"/>
</dbReference>
<dbReference type="InterPro" id="IPR001279">
    <property type="entry name" value="Metallo-B-lactamas"/>
</dbReference>